<feature type="domain" description="VOC" evidence="2">
    <location>
        <begin position="3"/>
        <end position="116"/>
    </location>
</feature>
<dbReference type="EMBL" id="QEKO01000001">
    <property type="protein sequence ID" value="PVY67832.1"/>
    <property type="molecule type" value="Genomic_DNA"/>
</dbReference>
<evidence type="ECO:0000313" key="4">
    <source>
        <dbReference type="Proteomes" id="UP000246145"/>
    </source>
</evidence>
<organism evidence="3 4">
    <name type="scientific">Pusillimonas noertemannii</name>
    <dbReference type="NCBI Taxonomy" id="305977"/>
    <lineage>
        <taxon>Bacteria</taxon>
        <taxon>Pseudomonadati</taxon>
        <taxon>Pseudomonadota</taxon>
        <taxon>Betaproteobacteria</taxon>
        <taxon>Burkholderiales</taxon>
        <taxon>Alcaligenaceae</taxon>
        <taxon>Pusillimonas</taxon>
    </lineage>
</organism>
<proteinExistence type="predicted"/>
<name>A0A2U1CPL0_9BURK</name>
<dbReference type="InterPro" id="IPR037523">
    <property type="entry name" value="VOC_core"/>
</dbReference>
<evidence type="ECO:0000259" key="2">
    <source>
        <dbReference type="PROSITE" id="PS51819"/>
    </source>
</evidence>
<reference evidence="3 4" key="1">
    <citation type="submission" date="2018-04" db="EMBL/GenBank/DDBJ databases">
        <title>Genomic Encyclopedia of Type Strains, Phase IV (KMG-IV): sequencing the most valuable type-strain genomes for metagenomic binning, comparative biology and taxonomic classification.</title>
        <authorList>
            <person name="Goeker M."/>
        </authorList>
    </citation>
    <scope>NUCLEOTIDE SEQUENCE [LARGE SCALE GENOMIC DNA]</scope>
    <source>
        <strain evidence="3 4">DSM 10065</strain>
    </source>
</reference>
<dbReference type="InterPro" id="IPR004360">
    <property type="entry name" value="Glyas_Fos-R_dOase_dom"/>
</dbReference>
<dbReference type="Proteomes" id="UP000246145">
    <property type="component" value="Unassembled WGS sequence"/>
</dbReference>
<comment type="caution">
    <text evidence="3">The sequence shown here is derived from an EMBL/GenBank/DDBJ whole genome shotgun (WGS) entry which is preliminary data.</text>
</comment>
<accession>A0A2U1CPL0</accession>
<dbReference type="RefSeq" id="WP_116517138.1">
    <property type="nucleotide sequence ID" value="NZ_JACCEX010000001.1"/>
</dbReference>
<dbReference type="PROSITE" id="PS51819">
    <property type="entry name" value="VOC"/>
    <property type="match status" value="1"/>
</dbReference>
<dbReference type="Pfam" id="PF00903">
    <property type="entry name" value="Glyoxalase"/>
    <property type="match status" value="1"/>
</dbReference>
<dbReference type="GO" id="GO:0046872">
    <property type="term" value="F:metal ion binding"/>
    <property type="evidence" value="ECO:0007669"/>
    <property type="project" value="UniProtKB-KW"/>
</dbReference>
<keyword evidence="1" id="KW-0479">Metal-binding</keyword>
<dbReference type="GO" id="GO:0004462">
    <property type="term" value="F:lactoylglutathione lyase activity"/>
    <property type="evidence" value="ECO:0007669"/>
    <property type="project" value="InterPro"/>
</dbReference>
<sequence length="124" mass="13485">MAKLRHIALSVQNLEAASRFYQEVFGLEKVGEETLESGSGVYLTDGVVNLALLKLKGTDFVGTHHFGFIVDDTDAMGERIKGAGGEFFFSMGQSGRSNAELKYKDPQGIVFDISETGWDGNTCI</sequence>
<dbReference type="AlphaFoldDB" id="A0A2U1CPL0"/>
<dbReference type="InterPro" id="IPR029068">
    <property type="entry name" value="Glyas_Bleomycin-R_OHBP_Dase"/>
</dbReference>
<dbReference type="Gene3D" id="3.10.180.10">
    <property type="entry name" value="2,3-Dihydroxybiphenyl 1,2-Dioxygenase, domain 1"/>
    <property type="match status" value="1"/>
</dbReference>
<dbReference type="PROSITE" id="PS00934">
    <property type="entry name" value="GLYOXALASE_I_1"/>
    <property type="match status" value="1"/>
</dbReference>
<keyword evidence="4" id="KW-1185">Reference proteome</keyword>
<evidence type="ECO:0000256" key="1">
    <source>
        <dbReference type="ARBA" id="ARBA00022723"/>
    </source>
</evidence>
<dbReference type="CDD" id="cd06587">
    <property type="entry name" value="VOC"/>
    <property type="match status" value="1"/>
</dbReference>
<protein>
    <submittedName>
        <fullName evidence="3">Methylmalonyl-CoA epimerase</fullName>
    </submittedName>
</protein>
<evidence type="ECO:0000313" key="3">
    <source>
        <dbReference type="EMBL" id="PVY67832.1"/>
    </source>
</evidence>
<dbReference type="OrthoDB" id="2613830at2"/>
<dbReference type="SUPFAM" id="SSF54593">
    <property type="entry name" value="Glyoxalase/Bleomycin resistance protein/Dihydroxybiphenyl dioxygenase"/>
    <property type="match status" value="1"/>
</dbReference>
<dbReference type="InterPro" id="IPR018146">
    <property type="entry name" value="Glyoxalase_1_CS"/>
</dbReference>
<gene>
    <name evidence="3" type="ORF">C7440_0215</name>
</gene>